<sequence>MNQQLEELSDAIIDFQVKHHVTDTDLAFASHLSVEKIHSMKTGDGEFTPEEINQLYDYLAANH</sequence>
<dbReference type="KEGG" id="lkl:DKL58_04820"/>
<dbReference type="PATRIC" id="fig|1218493.3.peg.1052"/>
<dbReference type="HOGENOM" id="CLU_186801_2_0_9"/>
<evidence type="ECO:0000313" key="4">
    <source>
        <dbReference type="Proteomes" id="UP000246036"/>
    </source>
</evidence>
<dbReference type="STRING" id="1218493.JF76_10000"/>
<evidence type="ECO:0000313" key="3">
    <source>
        <dbReference type="Proteomes" id="UP000033533"/>
    </source>
</evidence>
<dbReference type="AlphaFoldDB" id="A0A0F4L9R5"/>
<accession>A0A0F4L9R5</accession>
<reference evidence="2 3" key="1">
    <citation type="submission" date="2014-12" db="EMBL/GenBank/DDBJ databases">
        <title>Comparative genomics of the lactic acid bacteria isolated from the honey bee gut.</title>
        <authorList>
            <person name="Ellegaard K.M."/>
            <person name="Tamarit D."/>
            <person name="Javelind E."/>
            <person name="Olofsson T."/>
            <person name="Andersson S.G."/>
            <person name="Vasquez A."/>
        </authorList>
    </citation>
    <scope>NUCLEOTIDE SEQUENCE [LARGE SCALE GENOMIC DNA]</scope>
    <source>
        <strain evidence="2 3">Biut2</strain>
    </source>
</reference>
<dbReference type="NCBIfam" id="NF040507">
    <property type="entry name" value="LBP_cg2779_fam"/>
    <property type="match status" value="1"/>
</dbReference>
<evidence type="ECO:0008006" key="5">
    <source>
        <dbReference type="Google" id="ProtNLM"/>
    </source>
</evidence>
<name>A0A0F4L9R5_9LACO</name>
<gene>
    <name evidence="1" type="ORF">DKL58_04820</name>
    <name evidence="2" type="ORF">JF76_10000</name>
</gene>
<dbReference type="Proteomes" id="UP000033533">
    <property type="component" value="Unassembled WGS sequence"/>
</dbReference>
<dbReference type="EMBL" id="CP029477">
    <property type="protein sequence ID" value="AWM75335.1"/>
    <property type="molecule type" value="Genomic_DNA"/>
</dbReference>
<dbReference type="EMBL" id="JXBY01000019">
    <property type="protein sequence ID" value="KJY55365.1"/>
    <property type="molecule type" value="Genomic_DNA"/>
</dbReference>
<protein>
    <recommendedName>
        <fullName evidence="5">XRE family transcriptional regulator</fullName>
    </recommendedName>
</protein>
<dbReference type="RefSeq" id="WP_034979071.1">
    <property type="nucleotide sequence ID" value="NZ_CP029477.1"/>
</dbReference>
<dbReference type="Proteomes" id="UP000246036">
    <property type="component" value="Chromosome"/>
</dbReference>
<proteinExistence type="predicted"/>
<evidence type="ECO:0000313" key="1">
    <source>
        <dbReference type="EMBL" id="AWM75335.1"/>
    </source>
</evidence>
<dbReference type="OrthoDB" id="2246554at2"/>
<dbReference type="InterPro" id="IPR059218">
    <property type="entry name" value="LBP_cg2779-like"/>
</dbReference>
<organism evidence="2 3">
    <name type="scientific">Lactobacillus kullabergensis</name>
    <dbReference type="NCBI Taxonomy" id="1218493"/>
    <lineage>
        <taxon>Bacteria</taxon>
        <taxon>Bacillati</taxon>
        <taxon>Bacillota</taxon>
        <taxon>Bacilli</taxon>
        <taxon>Lactobacillales</taxon>
        <taxon>Lactobacillaceae</taxon>
        <taxon>Lactobacillus</taxon>
    </lineage>
</organism>
<keyword evidence="4" id="KW-1185">Reference proteome</keyword>
<reference evidence="1 4" key="2">
    <citation type="submission" date="2018-05" db="EMBL/GenBank/DDBJ databases">
        <title>Reference genomes for bee gut microbiota database.</title>
        <authorList>
            <person name="Ellegaard K.M."/>
        </authorList>
    </citation>
    <scope>NUCLEOTIDE SEQUENCE [LARGE SCALE GENOMIC DNA]</scope>
    <source>
        <strain evidence="1 4">ESL0186</strain>
    </source>
</reference>
<evidence type="ECO:0000313" key="2">
    <source>
        <dbReference type="EMBL" id="KJY55365.1"/>
    </source>
</evidence>